<evidence type="ECO:0000256" key="6">
    <source>
        <dbReference type="ARBA" id="ARBA00023136"/>
    </source>
</evidence>
<dbReference type="Proteomes" id="UP000886100">
    <property type="component" value="Unassembled WGS sequence"/>
</dbReference>
<dbReference type="PANTHER" id="PTHR30026:SF20">
    <property type="entry name" value="OUTER MEMBRANE PROTEIN TOLC"/>
    <property type="match status" value="1"/>
</dbReference>
<sequence>MKRTLLLAGGLWWAAAGWCGDGSGPLTLERALELAEASHPAIALANARAVAAEAELRQVEASDDLTFSLEGRLAYLEPARLSNFRERNDSSAQLRVEKRLYDFGYTEAREASAARRLEAARAALLDARQAHLLKVMRAFFDVLLADLEYARDNEAMSVAFVRLDKARQRHELGRVSDLELSRLEDRYQQILVRRTASEARQRETRLKLALAINRPESLPGELVEPDPPRLDGELPDLSRLLEEVLQDNPRLRELRADVEAAEQALVAAGRRYGPVLRGEVAAGAWNRETRSTHPFEAALVLELPLYSGDRGDAEAAAARSRLLEAQARLDLSRHELRQQVTELWLELQQLQRRARALMGKGGYRDLYLDRSRTLYDLERATDLGDAMVRISEVKLEVARVHYQWLLDQARLRALAGRLLQGEEG</sequence>
<keyword evidence="3" id="KW-0813">Transport</keyword>
<keyword evidence="5" id="KW-0812">Transmembrane</keyword>
<comment type="subcellular location">
    <subcellularLocation>
        <location evidence="1">Cell outer membrane</location>
    </subcellularLocation>
</comment>
<dbReference type="InterPro" id="IPR051906">
    <property type="entry name" value="TolC-like"/>
</dbReference>
<dbReference type="Pfam" id="PF02321">
    <property type="entry name" value="OEP"/>
    <property type="match status" value="1"/>
</dbReference>
<proteinExistence type="inferred from homology"/>
<dbReference type="Gene3D" id="1.20.1600.10">
    <property type="entry name" value="Outer membrane efflux proteins (OEP)"/>
    <property type="match status" value="1"/>
</dbReference>
<dbReference type="SUPFAM" id="SSF56954">
    <property type="entry name" value="Outer membrane efflux proteins (OEP)"/>
    <property type="match status" value="1"/>
</dbReference>
<evidence type="ECO:0000256" key="1">
    <source>
        <dbReference type="ARBA" id="ARBA00004442"/>
    </source>
</evidence>
<evidence type="ECO:0000256" key="5">
    <source>
        <dbReference type="ARBA" id="ARBA00022692"/>
    </source>
</evidence>
<gene>
    <name evidence="8" type="ORF">ENJ98_03120</name>
</gene>
<dbReference type="GO" id="GO:0015288">
    <property type="term" value="F:porin activity"/>
    <property type="evidence" value="ECO:0007669"/>
    <property type="project" value="TreeGrafter"/>
</dbReference>
<dbReference type="GO" id="GO:0015562">
    <property type="term" value="F:efflux transmembrane transporter activity"/>
    <property type="evidence" value="ECO:0007669"/>
    <property type="project" value="InterPro"/>
</dbReference>
<dbReference type="PANTHER" id="PTHR30026">
    <property type="entry name" value="OUTER MEMBRANE PROTEIN TOLC"/>
    <property type="match status" value="1"/>
</dbReference>
<keyword evidence="6" id="KW-0472">Membrane</keyword>
<dbReference type="InterPro" id="IPR003423">
    <property type="entry name" value="OMP_efflux"/>
</dbReference>
<evidence type="ECO:0000256" key="2">
    <source>
        <dbReference type="ARBA" id="ARBA00007613"/>
    </source>
</evidence>
<protein>
    <submittedName>
        <fullName evidence="8">TolC family protein</fullName>
    </submittedName>
</protein>
<evidence type="ECO:0000256" key="3">
    <source>
        <dbReference type="ARBA" id="ARBA00022448"/>
    </source>
</evidence>
<keyword evidence="4" id="KW-1134">Transmembrane beta strand</keyword>
<reference evidence="8" key="1">
    <citation type="journal article" date="2020" name="mSystems">
        <title>Genome- and Community-Level Interaction Insights into Carbon Utilization and Element Cycling Functions of Hydrothermarchaeota in Hydrothermal Sediment.</title>
        <authorList>
            <person name="Zhou Z."/>
            <person name="Liu Y."/>
            <person name="Xu W."/>
            <person name="Pan J."/>
            <person name="Luo Z.H."/>
            <person name="Li M."/>
        </authorList>
    </citation>
    <scope>NUCLEOTIDE SEQUENCE [LARGE SCALE GENOMIC DNA]</scope>
    <source>
        <strain evidence="8">HyVt-535</strain>
    </source>
</reference>
<dbReference type="AlphaFoldDB" id="A0A7C5N6R7"/>
<accession>A0A7C5N6R7</accession>
<dbReference type="EMBL" id="DROM01000190">
    <property type="protein sequence ID" value="HHH13205.1"/>
    <property type="molecule type" value="Genomic_DNA"/>
</dbReference>
<keyword evidence="7" id="KW-0998">Cell outer membrane</keyword>
<dbReference type="GO" id="GO:0009279">
    <property type="term" value="C:cell outer membrane"/>
    <property type="evidence" value="ECO:0007669"/>
    <property type="project" value="UniProtKB-SubCell"/>
</dbReference>
<evidence type="ECO:0000313" key="8">
    <source>
        <dbReference type="EMBL" id="HHH13205.1"/>
    </source>
</evidence>
<evidence type="ECO:0000256" key="4">
    <source>
        <dbReference type="ARBA" id="ARBA00022452"/>
    </source>
</evidence>
<comment type="similarity">
    <text evidence="2">Belongs to the outer membrane factor (OMF) (TC 1.B.17) family.</text>
</comment>
<name>A0A7C5N6R7_9GAMM</name>
<organism evidence="8">
    <name type="scientific">Thiolapillus brandeum</name>
    <dbReference type="NCBI Taxonomy" id="1076588"/>
    <lineage>
        <taxon>Bacteria</taxon>
        <taxon>Pseudomonadati</taxon>
        <taxon>Pseudomonadota</taxon>
        <taxon>Gammaproteobacteria</taxon>
        <taxon>Chromatiales</taxon>
        <taxon>Sedimenticolaceae</taxon>
        <taxon>Thiolapillus</taxon>
    </lineage>
</organism>
<dbReference type="GO" id="GO:1990281">
    <property type="term" value="C:efflux pump complex"/>
    <property type="evidence" value="ECO:0007669"/>
    <property type="project" value="TreeGrafter"/>
</dbReference>
<comment type="caution">
    <text evidence="8">The sequence shown here is derived from an EMBL/GenBank/DDBJ whole genome shotgun (WGS) entry which is preliminary data.</text>
</comment>
<evidence type="ECO:0000256" key="7">
    <source>
        <dbReference type="ARBA" id="ARBA00023237"/>
    </source>
</evidence>